<evidence type="ECO:0000256" key="1">
    <source>
        <dbReference type="ARBA" id="ARBA00022737"/>
    </source>
</evidence>
<evidence type="ECO:0000313" key="2">
    <source>
        <dbReference type="Proteomes" id="UP000887574"/>
    </source>
</evidence>
<name>A0A915EPC3_9BILA</name>
<dbReference type="GO" id="GO:0016460">
    <property type="term" value="C:myosin II complex"/>
    <property type="evidence" value="ECO:0007669"/>
    <property type="project" value="TreeGrafter"/>
</dbReference>
<dbReference type="Gene3D" id="1.10.238.10">
    <property type="entry name" value="EF-hand"/>
    <property type="match status" value="2"/>
</dbReference>
<dbReference type="InterPro" id="IPR050230">
    <property type="entry name" value="CALM/Myosin/TropC-like"/>
</dbReference>
<accession>A0A915EPC3</accession>
<dbReference type="InterPro" id="IPR011992">
    <property type="entry name" value="EF-hand-dom_pair"/>
</dbReference>
<dbReference type="FunFam" id="1.10.238.10:FF:000178">
    <property type="entry name" value="Calmodulin-2 A"/>
    <property type="match status" value="1"/>
</dbReference>
<dbReference type="SUPFAM" id="SSF47473">
    <property type="entry name" value="EF-hand"/>
    <property type="match status" value="1"/>
</dbReference>
<dbReference type="PANTHER" id="PTHR23048:SF0">
    <property type="entry name" value="CALMODULIN LIKE 3"/>
    <property type="match status" value="1"/>
</dbReference>
<dbReference type="AlphaFoldDB" id="A0A915EPC3"/>
<keyword evidence="1" id="KW-0677">Repeat</keyword>
<dbReference type="WBParaSite" id="jg7976">
    <property type="protein sequence ID" value="jg7976"/>
    <property type="gene ID" value="jg7976"/>
</dbReference>
<dbReference type="Proteomes" id="UP000887574">
    <property type="component" value="Unplaced"/>
</dbReference>
<reference evidence="3" key="1">
    <citation type="submission" date="2022-11" db="UniProtKB">
        <authorList>
            <consortium name="WormBaseParasite"/>
        </authorList>
    </citation>
    <scope>IDENTIFICATION</scope>
</reference>
<organism evidence="2 3">
    <name type="scientific">Ditylenchus dipsaci</name>
    <dbReference type="NCBI Taxonomy" id="166011"/>
    <lineage>
        <taxon>Eukaryota</taxon>
        <taxon>Metazoa</taxon>
        <taxon>Ecdysozoa</taxon>
        <taxon>Nematoda</taxon>
        <taxon>Chromadorea</taxon>
        <taxon>Rhabditida</taxon>
        <taxon>Tylenchina</taxon>
        <taxon>Tylenchomorpha</taxon>
        <taxon>Sphaerularioidea</taxon>
        <taxon>Anguinidae</taxon>
        <taxon>Anguininae</taxon>
        <taxon>Ditylenchus</taxon>
    </lineage>
</organism>
<sequence length="142" mass="16515">MAHHFTAHQIDEFRQCFELYADNGVIRNEAQLRYILRSLGGYQPTVTETKSYINQHDHHINMENFLEILQKEGSKGDPIYEVKEALRGLGNQISRHEIIKIIGSIGEKMPEEEVESLLEKMNLKIDPKMSSHEFLKQLSKFC</sequence>
<evidence type="ECO:0000313" key="3">
    <source>
        <dbReference type="WBParaSite" id="jg7976"/>
    </source>
</evidence>
<protein>
    <submittedName>
        <fullName evidence="3">Calmodulin-like protein</fullName>
    </submittedName>
</protein>
<keyword evidence="2" id="KW-1185">Reference proteome</keyword>
<dbReference type="PANTHER" id="PTHR23048">
    <property type="entry name" value="MYOSIN LIGHT CHAIN 1, 3"/>
    <property type="match status" value="1"/>
</dbReference>
<proteinExistence type="predicted"/>